<evidence type="ECO:0000256" key="1">
    <source>
        <dbReference type="ARBA" id="ARBA00004413"/>
    </source>
</evidence>
<keyword evidence="8" id="KW-0653">Protein transport</keyword>
<sequence>MKKYEFRLQKLLDIRIDKEDESKREFQSARKKSLKIKEKLDYLKESYDKYKDISNVDSIVQQKITHMYLKSLNYSIEDTSSELKASEKIVDEKRNELKKRQIDRKTVDILKDKEKAIFIKEQNRIEQKQNDEFGLYGFIRNMRNGEFD</sequence>
<organism evidence="11 12">
    <name type="scientific">Clostridium algifaecis</name>
    <dbReference type="NCBI Taxonomy" id="1472040"/>
    <lineage>
        <taxon>Bacteria</taxon>
        <taxon>Bacillati</taxon>
        <taxon>Bacillota</taxon>
        <taxon>Clostridia</taxon>
        <taxon>Eubacteriales</taxon>
        <taxon>Clostridiaceae</taxon>
        <taxon>Clostridium</taxon>
    </lineage>
</organism>
<evidence type="ECO:0000256" key="6">
    <source>
        <dbReference type="ARBA" id="ARBA00022500"/>
    </source>
</evidence>
<keyword evidence="7" id="KW-1005">Bacterial flagellum biogenesis</keyword>
<keyword evidence="9" id="KW-0472">Membrane</keyword>
<evidence type="ECO:0000256" key="5">
    <source>
        <dbReference type="ARBA" id="ARBA00022475"/>
    </source>
</evidence>
<dbReference type="Proteomes" id="UP001519307">
    <property type="component" value="Unassembled WGS sequence"/>
</dbReference>
<reference evidence="11 12" key="1">
    <citation type="submission" date="2021-03" db="EMBL/GenBank/DDBJ databases">
        <title>Genomic Encyclopedia of Type Strains, Phase IV (KMG-IV): sequencing the most valuable type-strain genomes for metagenomic binning, comparative biology and taxonomic classification.</title>
        <authorList>
            <person name="Goeker M."/>
        </authorList>
    </citation>
    <scope>NUCLEOTIDE SEQUENCE [LARGE SCALE GENOMIC DNA]</scope>
    <source>
        <strain evidence="11 12">DSM 28783</strain>
    </source>
</reference>
<proteinExistence type="inferred from homology"/>
<protein>
    <recommendedName>
        <fullName evidence="3">Flagellar FliJ protein</fullName>
    </recommendedName>
</protein>
<comment type="subcellular location">
    <subcellularLocation>
        <location evidence="1">Cell membrane</location>
        <topology evidence="1">Peripheral membrane protein</topology>
        <orientation evidence="1">Cytoplasmic side</orientation>
    </subcellularLocation>
</comment>
<keyword evidence="11" id="KW-0969">Cilium</keyword>
<keyword evidence="4" id="KW-0813">Transport</keyword>
<dbReference type="InterPro" id="IPR053716">
    <property type="entry name" value="Flag_assembly_chemotaxis_eff"/>
</dbReference>
<keyword evidence="6" id="KW-0145">Chemotaxis</keyword>
<dbReference type="InterPro" id="IPR012823">
    <property type="entry name" value="Flagell_FliJ"/>
</dbReference>
<evidence type="ECO:0000256" key="7">
    <source>
        <dbReference type="ARBA" id="ARBA00022795"/>
    </source>
</evidence>
<keyword evidence="10" id="KW-1006">Bacterial flagellum protein export</keyword>
<keyword evidence="11" id="KW-0966">Cell projection</keyword>
<keyword evidence="11" id="KW-0282">Flagellum</keyword>
<evidence type="ECO:0000256" key="10">
    <source>
        <dbReference type="ARBA" id="ARBA00023225"/>
    </source>
</evidence>
<name>A0ABS4KMX4_9CLOT</name>
<evidence type="ECO:0000256" key="3">
    <source>
        <dbReference type="ARBA" id="ARBA00020392"/>
    </source>
</evidence>
<dbReference type="NCBIfam" id="TIGR02473">
    <property type="entry name" value="flagell_FliJ"/>
    <property type="match status" value="1"/>
</dbReference>
<keyword evidence="5" id="KW-1003">Cell membrane</keyword>
<gene>
    <name evidence="11" type="ORF">J2Z42_000047</name>
</gene>
<evidence type="ECO:0000256" key="8">
    <source>
        <dbReference type="ARBA" id="ARBA00022927"/>
    </source>
</evidence>
<evidence type="ECO:0000313" key="11">
    <source>
        <dbReference type="EMBL" id="MBP2031382.1"/>
    </source>
</evidence>
<evidence type="ECO:0000256" key="4">
    <source>
        <dbReference type="ARBA" id="ARBA00022448"/>
    </source>
</evidence>
<comment type="caution">
    <text evidence="11">The sequence shown here is derived from an EMBL/GenBank/DDBJ whole genome shotgun (WGS) entry which is preliminary data.</text>
</comment>
<comment type="similarity">
    <text evidence="2">Belongs to the FliJ family.</text>
</comment>
<keyword evidence="12" id="KW-1185">Reference proteome</keyword>
<dbReference type="Pfam" id="PF02050">
    <property type="entry name" value="FliJ"/>
    <property type="match status" value="1"/>
</dbReference>
<dbReference type="RefSeq" id="WP_209700352.1">
    <property type="nucleotide sequence ID" value="NZ_JAGGLM010000001.1"/>
</dbReference>
<evidence type="ECO:0000256" key="9">
    <source>
        <dbReference type="ARBA" id="ARBA00023136"/>
    </source>
</evidence>
<dbReference type="Gene3D" id="1.10.287.1700">
    <property type="match status" value="1"/>
</dbReference>
<evidence type="ECO:0000313" key="12">
    <source>
        <dbReference type="Proteomes" id="UP001519307"/>
    </source>
</evidence>
<evidence type="ECO:0000256" key="2">
    <source>
        <dbReference type="ARBA" id="ARBA00010004"/>
    </source>
</evidence>
<dbReference type="EMBL" id="JAGGLM010000001">
    <property type="protein sequence ID" value="MBP2031382.1"/>
    <property type="molecule type" value="Genomic_DNA"/>
</dbReference>
<accession>A0ABS4KMX4</accession>